<comment type="caution">
    <text evidence="1">The sequence shown here is derived from an EMBL/GenBank/DDBJ whole genome shotgun (WGS) entry which is preliminary data.</text>
</comment>
<dbReference type="AlphaFoldDB" id="A0AAW2ZE21"/>
<name>A0AAW2ZE21_9EUKA</name>
<organism evidence="1 2">
    <name type="scientific">Acrasis kona</name>
    <dbReference type="NCBI Taxonomy" id="1008807"/>
    <lineage>
        <taxon>Eukaryota</taxon>
        <taxon>Discoba</taxon>
        <taxon>Heterolobosea</taxon>
        <taxon>Tetramitia</taxon>
        <taxon>Eutetramitia</taxon>
        <taxon>Acrasidae</taxon>
        <taxon>Acrasis</taxon>
    </lineage>
</organism>
<evidence type="ECO:0000313" key="1">
    <source>
        <dbReference type="EMBL" id="KAL0487599.1"/>
    </source>
</evidence>
<dbReference type="Proteomes" id="UP001431209">
    <property type="component" value="Unassembled WGS sequence"/>
</dbReference>
<protein>
    <submittedName>
        <fullName evidence="1">Smg</fullName>
    </submittedName>
</protein>
<sequence length="105" mass="12143">MNTYKPRIIVSANCPTGNSNEAAMRVIISQAHNTIITLDYRKVKIPSKRPLRGCIQYNEALEDYKFRRLLVTFEDEIEAIEYCSIRKPNVKRISISQTISKESNH</sequence>
<proteinExistence type="predicted"/>
<gene>
    <name evidence="1" type="ORF">AKO1_000265</name>
</gene>
<evidence type="ECO:0000313" key="2">
    <source>
        <dbReference type="Proteomes" id="UP001431209"/>
    </source>
</evidence>
<keyword evidence="2" id="KW-1185">Reference proteome</keyword>
<dbReference type="EMBL" id="JAOPGA020001355">
    <property type="protein sequence ID" value="KAL0487599.1"/>
    <property type="molecule type" value="Genomic_DNA"/>
</dbReference>
<reference evidence="1 2" key="1">
    <citation type="submission" date="2024-03" db="EMBL/GenBank/DDBJ databases">
        <title>The Acrasis kona genome and developmental transcriptomes reveal deep origins of eukaryotic multicellular pathways.</title>
        <authorList>
            <person name="Sheikh S."/>
            <person name="Fu C.-J."/>
            <person name="Brown M.W."/>
            <person name="Baldauf S.L."/>
        </authorList>
    </citation>
    <scope>NUCLEOTIDE SEQUENCE [LARGE SCALE GENOMIC DNA]</scope>
    <source>
        <strain evidence="1 2">ATCC MYA-3509</strain>
    </source>
</reference>
<accession>A0AAW2ZE21</accession>